<evidence type="ECO:0000313" key="2">
    <source>
        <dbReference type="EMBL" id="KAJ7303183.1"/>
    </source>
</evidence>
<accession>A0A9Q0X5B3</accession>
<dbReference type="AlphaFoldDB" id="A0A9Q0X5B3"/>
<protein>
    <submittedName>
        <fullName evidence="2">Uncharacterized protein</fullName>
    </submittedName>
</protein>
<comment type="caution">
    <text evidence="2">The sequence shown here is derived from an EMBL/GenBank/DDBJ whole genome shotgun (WGS) entry which is preliminary data.</text>
</comment>
<feature type="compositionally biased region" description="Basic and acidic residues" evidence="1">
    <location>
        <begin position="26"/>
        <end position="36"/>
    </location>
</feature>
<proteinExistence type="predicted"/>
<dbReference type="EMBL" id="JAPFRF010000024">
    <property type="protein sequence ID" value="KAJ7303183.1"/>
    <property type="molecule type" value="Genomic_DNA"/>
</dbReference>
<name>A0A9Q0X5B3_9SAUR</name>
<feature type="region of interest" description="Disordered" evidence="1">
    <location>
        <begin position="23"/>
        <end position="73"/>
    </location>
</feature>
<feature type="non-terminal residue" evidence="2">
    <location>
        <position position="1"/>
    </location>
</feature>
<gene>
    <name evidence="2" type="ORF">JRQ81_012116</name>
</gene>
<dbReference type="Proteomes" id="UP001142489">
    <property type="component" value="Unassembled WGS sequence"/>
</dbReference>
<reference evidence="2" key="1">
    <citation type="journal article" date="2023" name="DNA Res.">
        <title>Chromosome-level genome assembly of Phrynocephalus forsythii using third-generation DNA sequencing and Hi-C analysis.</title>
        <authorList>
            <person name="Qi Y."/>
            <person name="Zhao W."/>
            <person name="Zhao Y."/>
            <person name="Niu C."/>
            <person name="Cao S."/>
            <person name="Zhang Y."/>
        </authorList>
    </citation>
    <scope>NUCLEOTIDE SEQUENCE</scope>
    <source>
        <tissue evidence="2">Muscle</tissue>
    </source>
</reference>
<sequence>MFNENTKLSVEVRSDSLAAGMTSLERSQRIFPRGEEYNGDGGPTLNGPGTVPGARSLLPLPLCKKEEEEDTDQ</sequence>
<keyword evidence="3" id="KW-1185">Reference proteome</keyword>
<evidence type="ECO:0000313" key="3">
    <source>
        <dbReference type="Proteomes" id="UP001142489"/>
    </source>
</evidence>
<organism evidence="2 3">
    <name type="scientific">Phrynocephalus forsythii</name>
    <dbReference type="NCBI Taxonomy" id="171643"/>
    <lineage>
        <taxon>Eukaryota</taxon>
        <taxon>Metazoa</taxon>
        <taxon>Chordata</taxon>
        <taxon>Craniata</taxon>
        <taxon>Vertebrata</taxon>
        <taxon>Euteleostomi</taxon>
        <taxon>Lepidosauria</taxon>
        <taxon>Squamata</taxon>
        <taxon>Bifurcata</taxon>
        <taxon>Unidentata</taxon>
        <taxon>Episquamata</taxon>
        <taxon>Toxicofera</taxon>
        <taxon>Iguania</taxon>
        <taxon>Acrodonta</taxon>
        <taxon>Agamidae</taxon>
        <taxon>Agaminae</taxon>
        <taxon>Phrynocephalus</taxon>
    </lineage>
</organism>
<evidence type="ECO:0000256" key="1">
    <source>
        <dbReference type="SAM" id="MobiDB-lite"/>
    </source>
</evidence>